<evidence type="ECO:0000256" key="5">
    <source>
        <dbReference type="ARBA" id="ARBA00022857"/>
    </source>
</evidence>
<feature type="region of interest" description="Disordered" evidence="7">
    <location>
        <begin position="615"/>
        <end position="634"/>
    </location>
</feature>
<keyword evidence="3" id="KW-0285">Flavoprotein</keyword>
<dbReference type="SUPFAM" id="SSF51905">
    <property type="entry name" value="FAD/NAD(P)-binding domain"/>
    <property type="match status" value="3"/>
</dbReference>
<keyword evidence="6" id="KW-0560">Oxidoreductase</keyword>
<dbReference type="EMBL" id="PEJP01000028">
    <property type="protein sequence ID" value="RYO59927.1"/>
    <property type="molecule type" value="Genomic_DNA"/>
</dbReference>
<keyword evidence="9" id="KW-1185">Reference proteome</keyword>
<keyword evidence="5" id="KW-0521">NADP</keyword>
<proteinExistence type="inferred from homology"/>
<protein>
    <submittedName>
        <fullName evidence="8">FAD-binding monooxygenase</fullName>
    </submittedName>
</protein>
<evidence type="ECO:0000256" key="4">
    <source>
        <dbReference type="ARBA" id="ARBA00022827"/>
    </source>
</evidence>
<evidence type="ECO:0000256" key="2">
    <source>
        <dbReference type="ARBA" id="ARBA00010139"/>
    </source>
</evidence>
<comment type="caution">
    <text evidence="8">The sequence shown here is derived from an EMBL/GenBank/DDBJ whole genome shotgun (WGS) entry which is preliminary data.</text>
</comment>
<dbReference type="AlphaFoldDB" id="A0A4Q4RS41"/>
<keyword evidence="8" id="KW-0503">Monooxygenase</keyword>
<keyword evidence="4" id="KW-0274">FAD</keyword>
<comment type="cofactor">
    <cofactor evidence="1">
        <name>FAD</name>
        <dbReference type="ChEBI" id="CHEBI:57692"/>
    </cofactor>
</comment>
<reference evidence="9" key="1">
    <citation type="journal article" date="2019" name="bioRxiv">
        <title>Genomics, evolutionary history and diagnostics of the Alternaria alternata species group including apple and Asian pear pathotypes.</title>
        <authorList>
            <person name="Armitage A.D."/>
            <person name="Cockerton H.M."/>
            <person name="Sreenivasaprasad S."/>
            <person name="Woodhall J.W."/>
            <person name="Lane C.R."/>
            <person name="Harrison R.J."/>
            <person name="Clarkson J.P."/>
        </authorList>
    </citation>
    <scope>NUCLEOTIDE SEQUENCE [LARGE SCALE GENOMIC DNA]</scope>
    <source>
        <strain evidence="9">RGR 97.0016</strain>
    </source>
</reference>
<evidence type="ECO:0000256" key="7">
    <source>
        <dbReference type="SAM" id="MobiDB-lite"/>
    </source>
</evidence>
<dbReference type="Proteomes" id="UP000293823">
    <property type="component" value="Unassembled WGS sequence"/>
</dbReference>
<dbReference type="GO" id="GO:0004497">
    <property type="term" value="F:monooxygenase activity"/>
    <property type="evidence" value="ECO:0007669"/>
    <property type="project" value="UniProtKB-KW"/>
</dbReference>
<evidence type="ECO:0000256" key="3">
    <source>
        <dbReference type="ARBA" id="ARBA00022630"/>
    </source>
</evidence>
<gene>
    <name evidence="8" type="ORF">AA0113_g7429</name>
</gene>
<dbReference type="InterPro" id="IPR050775">
    <property type="entry name" value="FAD-binding_Monooxygenases"/>
</dbReference>
<dbReference type="OrthoDB" id="66881at2759"/>
<evidence type="ECO:0000313" key="9">
    <source>
        <dbReference type="Proteomes" id="UP000293823"/>
    </source>
</evidence>
<evidence type="ECO:0000313" key="8">
    <source>
        <dbReference type="EMBL" id="RYO59927.1"/>
    </source>
</evidence>
<accession>A0A4Q4RS41</accession>
<comment type="similarity">
    <text evidence="2">Belongs to the FAD-binding monooxygenase family.</text>
</comment>
<dbReference type="Gene3D" id="3.50.50.60">
    <property type="entry name" value="FAD/NAD(P)-binding domain"/>
    <property type="match status" value="3"/>
</dbReference>
<sequence length="662" mass="74564">MGSIRPLQDFSEALLDKYAEERDKRLKHSGQKQYVNFRSQGLQDLDKDPWVDYSDPRVNDPPLKDGTNIKYLITGAGINGIVFGGRLIEAGISSKDVVCVDVAGGFGGTWYGDPVHFWPRAITYKCDRYYNRYPGVMCDVEGYCYIPFLEETGYQPRHKYSYGHEIRRQIERSADHFGIRGQFCTSIDSQIWDEGKKLWVVTMTRTVGDPSISTTFTVYAEFIMMSSAPFILPKMPDLPGFEDLHRKKHVFHSARWDYEYTGGTQEKPNLEKLRGKRVAIIGTGATAIQIVPELAKWADQVYVVQRTATHVGPRNQAETDPEYWAKMTSEKGWQKKRRLAFDAYVSNSKGYGPDLVNDGWTATPAGSGFLGSKSKLVALNEVEEHIKDLYTLDLPRTESLRKHVDKIVKDKHTAEKLKAWYGSWCKRPSFHDEYLQTFNKPNVTLIDTDGKGLDRYTENGIQYNGIEYEIDALILATGFTVDPDLDPSEKSRVVIKGREGLTMKEYWHSPDAGSFLGVTMPGFPNLFGFFRGGSASWNHTSSMDNEATLVASIVTKAQKQVGGQGQRFVIEPLKEAEHEYGLEVAKRAAWFAAMSSCTPGYFNGEGMATLESKEPKTQEQRLQQGKKANWGGGPVDYREMVEDYAANKNPQGFTIEVVSAQA</sequence>
<dbReference type="PANTHER" id="PTHR43098">
    <property type="entry name" value="L-ORNITHINE N(5)-MONOOXYGENASE-RELATED"/>
    <property type="match status" value="1"/>
</dbReference>
<dbReference type="InterPro" id="IPR036188">
    <property type="entry name" value="FAD/NAD-bd_sf"/>
</dbReference>
<organism evidence="8 9">
    <name type="scientific">Alternaria arborescens</name>
    <dbReference type="NCBI Taxonomy" id="156630"/>
    <lineage>
        <taxon>Eukaryota</taxon>
        <taxon>Fungi</taxon>
        <taxon>Dikarya</taxon>
        <taxon>Ascomycota</taxon>
        <taxon>Pezizomycotina</taxon>
        <taxon>Dothideomycetes</taxon>
        <taxon>Pleosporomycetidae</taxon>
        <taxon>Pleosporales</taxon>
        <taxon>Pleosporineae</taxon>
        <taxon>Pleosporaceae</taxon>
        <taxon>Alternaria</taxon>
        <taxon>Alternaria sect. Alternaria</taxon>
    </lineage>
</organism>
<name>A0A4Q4RS41_9PLEO</name>
<dbReference type="PANTHER" id="PTHR43098:SF2">
    <property type="entry name" value="FAD-BINDING MONOOXYGENASE AUSB-RELATED"/>
    <property type="match status" value="1"/>
</dbReference>
<evidence type="ECO:0000256" key="6">
    <source>
        <dbReference type="ARBA" id="ARBA00023002"/>
    </source>
</evidence>
<evidence type="ECO:0000256" key="1">
    <source>
        <dbReference type="ARBA" id="ARBA00001974"/>
    </source>
</evidence>